<evidence type="ECO:0000256" key="7">
    <source>
        <dbReference type="RuleBase" id="RU003345"/>
    </source>
</evidence>
<dbReference type="CDD" id="cd07130">
    <property type="entry name" value="ALDH_F7_AASADH"/>
    <property type="match status" value="1"/>
</dbReference>
<dbReference type="InterPro" id="IPR016162">
    <property type="entry name" value="Ald_DH_N"/>
</dbReference>
<dbReference type="PROSITE" id="PS00687">
    <property type="entry name" value="ALDEHYDE_DEHYDR_GLU"/>
    <property type="match status" value="1"/>
</dbReference>
<evidence type="ECO:0000256" key="2">
    <source>
        <dbReference type="ARBA" id="ARBA00011881"/>
    </source>
</evidence>
<dbReference type="Proteomes" id="UP000695562">
    <property type="component" value="Unassembled WGS sequence"/>
</dbReference>
<dbReference type="Pfam" id="PF00171">
    <property type="entry name" value="Aldedh"/>
    <property type="match status" value="1"/>
</dbReference>
<dbReference type="PANTHER" id="PTHR43521">
    <property type="entry name" value="ALPHA-AMINOADIPIC SEMIALDEHYDE DEHYDROGENASE"/>
    <property type="match status" value="1"/>
</dbReference>
<keyword evidence="4" id="KW-0520">NAD</keyword>
<evidence type="ECO:0000256" key="4">
    <source>
        <dbReference type="ARBA" id="ARBA00023027"/>
    </source>
</evidence>
<comment type="subunit">
    <text evidence="2">Homotetramer.</text>
</comment>
<reference evidence="9" key="1">
    <citation type="submission" date="2020-01" db="EMBL/GenBank/DDBJ databases">
        <title>Development of genomics and gene disruption for Polysphondylium violaceum indicates a role for the polyketide synthase stlB in stalk morphogenesis.</title>
        <authorList>
            <person name="Narita B."/>
            <person name="Kawabe Y."/>
            <person name="Kin K."/>
            <person name="Saito T."/>
            <person name="Gibbs R."/>
            <person name="Kuspa A."/>
            <person name="Muzny D."/>
            <person name="Queller D."/>
            <person name="Richards S."/>
            <person name="Strassman J."/>
            <person name="Sucgang R."/>
            <person name="Worley K."/>
            <person name="Schaap P."/>
        </authorList>
    </citation>
    <scope>NUCLEOTIDE SEQUENCE</scope>
    <source>
        <strain evidence="9">QSvi11</strain>
    </source>
</reference>
<dbReference type="PANTHER" id="PTHR43521:SF1">
    <property type="entry name" value="ALPHA-AMINOADIPIC SEMIALDEHYDE DEHYDROGENASE"/>
    <property type="match status" value="1"/>
</dbReference>
<protein>
    <recommendedName>
        <fullName evidence="5">aldehyde dehydrogenase (NAD(+))</fullName>
        <ecNumber evidence="5">1.2.1.3</ecNumber>
    </recommendedName>
</protein>
<proteinExistence type="inferred from homology"/>
<dbReference type="InterPro" id="IPR044638">
    <property type="entry name" value="ALDH7A1-like"/>
</dbReference>
<evidence type="ECO:0000313" key="10">
    <source>
        <dbReference type="Proteomes" id="UP000695562"/>
    </source>
</evidence>
<feature type="active site" evidence="6">
    <location>
        <position position="268"/>
    </location>
</feature>
<dbReference type="Gene3D" id="3.40.309.10">
    <property type="entry name" value="Aldehyde Dehydrogenase, Chain A, domain 2"/>
    <property type="match status" value="1"/>
</dbReference>
<evidence type="ECO:0000313" key="9">
    <source>
        <dbReference type="EMBL" id="KAF2070638.1"/>
    </source>
</evidence>
<dbReference type="GO" id="GO:0004029">
    <property type="term" value="F:aldehyde dehydrogenase (NAD+) activity"/>
    <property type="evidence" value="ECO:0007669"/>
    <property type="project" value="UniProtKB-EC"/>
</dbReference>
<keyword evidence="10" id="KW-1185">Reference proteome</keyword>
<comment type="similarity">
    <text evidence="1 7">Belongs to the aldehyde dehydrogenase family.</text>
</comment>
<dbReference type="AlphaFoldDB" id="A0A8J4PNI0"/>
<keyword evidence="3 7" id="KW-0560">Oxidoreductase</keyword>
<evidence type="ECO:0000259" key="8">
    <source>
        <dbReference type="Pfam" id="PF00171"/>
    </source>
</evidence>
<sequence length="510" mass="55221">MSSELTYSQYPFLAELGLKEENPGVFNGTWGGRGDIIKCVNPTTGKVIATVKGAAPEEYEECIQAMIAAKDQWALTPAPKRGEVVRLIGDALRAKLDPLAKLISLEMGKIFIEAKGEVQEFIDVCDYATGLSRSINGQVIPSERPGHVLLENWNPLGLVGIITAFNFPCAVLGWNASISMICGNVQLWKGASTTSLITLACTKIIEEVLVKSGFNPAICSTIIGPGRTVGEQMIQDKRFGLISFTGSTEVGRRISSVVHSNFGRTILELGGNNAIIVAEDADVELALRAILFSAVGTSGQRCTSLRRAIIHESHYDQIKERLVKAYSTVRIGDPLDANTLMGPIHTPSAIKEYLEGLEEIKKQGGKIIAGGKRIEREGNFVEPTIVEINHDAPIVKTELFVPIVYLMKFKNLDDAFAWNNEVPQGLSSSLFTNSHMSTFKWMGPTGSDCGIVNVNVGTSGAEIGGAFGGEKETGGGRESGSDSWKQYMRRSTCTINYSKELPLAQGIKFE</sequence>
<dbReference type="SUPFAM" id="SSF53720">
    <property type="entry name" value="ALDH-like"/>
    <property type="match status" value="1"/>
</dbReference>
<dbReference type="Gene3D" id="3.40.605.10">
    <property type="entry name" value="Aldehyde Dehydrogenase, Chain A, domain 1"/>
    <property type="match status" value="1"/>
</dbReference>
<organism evidence="9 10">
    <name type="scientific">Polysphondylium violaceum</name>
    <dbReference type="NCBI Taxonomy" id="133409"/>
    <lineage>
        <taxon>Eukaryota</taxon>
        <taxon>Amoebozoa</taxon>
        <taxon>Evosea</taxon>
        <taxon>Eumycetozoa</taxon>
        <taxon>Dictyostelia</taxon>
        <taxon>Dictyosteliales</taxon>
        <taxon>Dictyosteliaceae</taxon>
        <taxon>Polysphondylium</taxon>
    </lineage>
</organism>
<dbReference type="InterPro" id="IPR016161">
    <property type="entry name" value="Ald_DH/histidinol_DH"/>
</dbReference>
<dbReference type="InterPro" id="IPR029510">
    <property type="entry name" value="Ald_DH_CS_GLU"/>
</dbReference>
<comment type="caution">
    <text evidence="9">The sequence shown here is derived from an EMBL/GenBank/DDBJ whole genome shotgun (WGS) entry which is preliminary data.</text>
</comment>
<dbReference type="InterPro" id="IPR016163">
    <property type="entry name" value="Ald_DH_C"/>
</dbReference>
<accession>A0A8J4PNI0</accession>
<evidence type="ECO:0000256" key="1">
    <source>
        <dbReference type="ARBA" id="ARBA00009986"/>
    </source>
</evidence>
<dbReference type="EMBL" id="AJWJ01000465">
    <property type="protein sequence ID" value="KAF2070638.1"/>
    <property type="molecule type" value="Genomic_DNA"/>
</dbReference>
<evidence type="ECO:0000256" key="5">
    <source>
        <dbReference type="ARBA" id="ARBA00024226"/>
    </source>
</evidence>
<name>A0A8J4PNI0_9MYCE</name>
<evidence type="ECO:0000256" key="6">
    <source>
        <dbReference type="PROSITE-ProRule" id="PRU10007"/>
    </source>
</evidence>
<dbReference type="InterPro" id="IPR015590">
    <property type="entry name" value="Aldehyde_DH_dom"/>
</dbReference>
<dbReference type="EC" id="1.2.1.3" evidence="5"/>
<dbReference type="FunFam" id="3.40.309.10:FF:000018">
    <property type="entry name" value="Alpha-aminoadipic semialdehyde dehydrogenase"/>
    <property type="match status" value="1"/>
</dbReference>
<gene>
    <name evidence="9" type="ORF">CYY_008048</name>
</gene>
<feature type="domain" description="Aldehyde dehydrogenase" evidence="8">
    <location>
        <begin position="36"/>
        <end position="491"/>
    </location>
</feature>
<dbReference type="OrthoDB" id="310895at2759"/>
<evidence type="ECO:0000256" key="3">
    <source>
        <dbReference type="ARBA" id="ARBA00023002"/>
    </source>
</evidence>